<gene>
    <name evidence="12" type="ORF">Q8A70_16505</name>
</gene>
<evidence type="ECO:0000313" key="12">
    <source>
        <dbReference type="EMBL" id="MDQ7249290.1"/>
    </source>
</evidence>
<keyword evidence="8 10" id="KW-0456">Lyase</keyword>
<evidence type="ECO:0000313" key="13">
    <source>
        <dbReference type="Proteomes" id="UP001230156"/>
    </source>
</evidence>
<proteinExistence type="inferred from homology"/>
<dbReference type="InterPro" id="IPR023561">
    <property type="entry name" value="Carbonic_anhydrase_a-class"/>
</dbReference>
<dbReference type="PANTHER" id="PTHR18952">
    <property type="entry name" value="CARBONIC ANHYDRASE"/>
    <property type="match status" value="1"/>
</dbReference>
<evidence type="ECO:0000256" key="10">
    <source>
        <dbReference type="RuleBase" id="RU367011"/>
    </source>
</evidence>
<comment type="cofactor">
    <cofactor evidence="1 10">
        <name>Zn(2+)</name>
        <dbReference type="ChEBI" id="CHEBI:29105"/>
    </cofactor>
</comment>
<evidence type="ECO:0000256" key="9">
    <source>
        <dbReference type="ARBA" id="ARBA00048348"/>
    </source>
</evidence>
<evidence type="ECO:0000256" key="8">
    <source>
        <dbReference type="ARBA" id="ARBA00023239"/>
    </source>
</evidence>
<dbReference type="InterPro" id="IPR001148">
    <property type="entry name" value="CA_dom"/>
</dbReference>
<name>A0ABU0YNI3_9PROT</name>
<evidence type="ECO:0000256" key="5">
    <source>
        <dbReference type="ARBA" id="ARBA00014628"/>
    </source>
</evidence>
<dbReference type="Proteomes" id="UP001230156">
    <property type="component" value="Unassembled WGS sequence"/>
</dbReference>
<evidence type="ECO:0000259" key="11">
    <source>
        <dbReference type="PROSITE" id="PS51144"/>
    </source>
</evidence>
<dbReference type="SMART" id="SM01057">
    <property type="entry name" value="Carb_anhydrase"/>
    <property type="match status" value="1"/>
</dbReference>
<keyword evidence="6 10" id="KW-0479">Metal-binding</keyword>
<comment type="function">
    <text evidence="2 10">Reversible hydration of carbon dioxide.</text>
</comment>
<dbReference type="PROSITE" id="PS51257">
    <property type="entry name" value="PROKAR_LIPOPROTEIN"/>
    <property type="match status" value="1"/>
</dbReference>
<evidence type="ECO:0000256" key="2">
    <source>
        <dbReference type="ARBA" id="ARBA00002904"/>
    </source>
</evidence>
<feature type="domain" description="Alpha-carbonic anhydrase" evidence="11">
    <location>
        <begin position="47"/>
        <end position="269"/>
    </location>
</feature>
<comment type="similarity">
    <text evidence="3 10">Belongs to the alpha-carbonic anhydrase family.</text>
</comment>
<protein>
    <recommendedName>
        <fullName evidence="5 10">Carbonic anhydrase</fullName>
        <ecNumber evidence="4 10">4.2.1.1</ecNumber>
    </recommendedName>
</protein>
<dbReference type="Gene3D" id="3.10.200.10">
    <property type="entry name" value="Alpha carbonic anhydrase"/>
    <property type="match status" value="1"/>
</dbReference>
<feature type="chain" id="PRO_5044991481" description="Carbonic anhydrase" evidence="10">
    <location>
        <begin position="31"/>
        <end position="269"/>
    </location>
</feature>
<evidence type="ECO:0000256" key="7">
    <source>
        <dbReference type="ARBA" id="ARBA00022833"/>
    </source>
</evidence>
<dbReference type="PROSITE" id="PS00162">
    <property type="entry name" value="ALPHA_CA_1"/>
    <property type="match status" value="1"/>
</dbReference>
<comment type="caution">
    <text evidence="12">The sequence shown here is derived from an EMBL/GenBank/DDBJ whole genome shotgun (WGS) entry which is preliminary data.</text>
</comment>
<keyword evidence="13" id="KW-1185">Reference proteome</keyword>
<dbReference type="CDD" id="cd03124">
    <property type="entry name" value="alpha_CA_prokaryotic_like"/>
    <property type="match status" value="1"/>
</dbReference>
<keyword evidence="10" id="KW-0732">Signal</keyword>
<dbReference type="RefSeq" id="WP_379957122.1">
    <property type="nucleotide sequence ID" value="NZ_JAUYVI010000005.1"/>
</dbReference>
<dbReference type="PROSITE" id="PS51144">
    <property type="entry name" value="ALPHA_CA_2"/>
    <property type="match status" value="1"/>
</dbReference>
<evidence type="ECO:0000256" key="3">
    <source>
        <dbReference type="ARBA" id="ARBA00010718"/>
    </source>
</evidence>
<dbReference type="EC" id="4.2.1.1" evidence="4 10"/>
<comment type="catalytic activity">
    <reaction evidence="9 10">
        <text>hydrogencarbonate + H(+) = CO2 + H2O</text>
        <dbReference type="Rhea" id="RHEA:10748"/>
        <dbReference type="ChEBI" id="CHEBI:15377"/>
        <dbReference type="ChEBI" id="CHEBI:15378"/>
        <dbReference type="ChEBI" id="CHEBI:16526"/>
        <dbReference type="ChEBI" id="CHEBI:17544"/>
        <dbReference type="EC" id="4.2.1.1"/>
    </reaction>
</comment>
<dbReference type="InterPro" id="IPR041891">
    <property type="entry name" value="Alpha_CA_prokaryot-like"/>
</dbReference>
<evidence type="ECO:0000256" key="4">
    <source>
        <dbReference type="ARBA" id="ARBA00012925"/>
    </source>
</evidence>
<evidence type="ECO:0000256" key="1">
    <source>
        <dbReference type="ARBA" id="ARBA00001947"/>
    </source>
</evidence>
<dbReference type="InterPro" id="IPR018338">
    <property type="entry name" value="Carbonic_anhydrase_a-class_CS"/>
</dbReference>
<dbReference type="EMBL" id="JAUYVI010000005">
    <property type="protein sequence ID" value="MDQ7249290.1"/>
    <property type="molecule type" value="Genomic_DNA"/>
</dbReference>
<accession>A0ABU0YNI3</accession>
<dbReference type="Pfam" id="PF00194">
    <property type="entry name" value="Carb_anhydrase"/>
    <property type="match status" value="1"/>
</dbReference>
<organism evidence="12 13">
    <name type="scientific">Dongia sedimenti</name>
    <dbReference type="NCBI Taxonomy" id="3064282"/>
    <lineage>
        <taxon>Bacteria</taxon>
        <taxon>Pseudomonadati</taxon>
        <taxon>Pseudomonadota</taxon>
        <taxon>Alphaproteobacteria</taxon>
        <taxon>Rhodospirillales</taxon>
        <taxon>Dongiaceae</taxon>
        <taxon>Dongia</taxon>
    </lineage>
</organism>
<dbReference type="PANTHER" id="PTHR18952:SF265">
    <property type="entry name" value="CARBONIC ANHYDRASE"/>
    <property type="match status" value="1"/>
</dbReference>
<dbReference type="InterPro" id="IPR036398">
    <property type="entry name" value="CA_dom_sf"/>
</dbReference>
<reference evidence="13" key="1">
    <citation type="submission" date="2023-08" db="EMBL/GenBank/DDBJ databases">
        <title>Rhodospirillaceae gen. nov., a novel taxon isolated from the Yangtze River Yuezi River estuary sludge.</title>
        <authorList>
            <person name="Ruan L."/>
        </authorList>
    </citation>
    <scope>NUCLEOTIDE SEQUENCE [LARGE SCALE GENOMIC DNA]</scope>
    <source>
        <strain evidence="13">R-7</strain>
    </source>
</reference>
<sequence>MSRMLLGRRRALQVMAGAAAIACPVCRALAEEKAAEAPHVADHSAAPHWSYEGEAGPEHWGDLSADFRSCAIGIEQTPIDLARAVRAETGAIEPAFPKMPLTILNNGHTIQVNCAPGGYSNVSGQYFDLVQFHFHHPSEHLLAGTKFDMELHFVHKALDGKLAVLGVFIRPGKENADLAPIWAAMPKQAGEPVKVGSTIDPAALLPKDRRHFRYKGSLTTPPCSEGVLWSVFEQPIEASSAQIRRFAELFPLNARPVQSLNSRYLLESF</sequence>
<feature type="signal peptide" evidence="10">
    <location>
        <begin position="1"/>
        <end position="30"/>
    </location>
</feature>
<keyword evidence="7 10" id="KW-0862">Zinc</keyword>
<evidence type="ECO:0000256" key="6">
    <source>
        <dbReference type="ARBA" id="ARBA00022723"/>
    </source>
</evidence>
<dbReference type="SUPFAM" id="SSF51069">
    <property type="entry name" value="Carbonic anhydrase"/>
    <property type="match status" value="1"/>
</dbReference>